<keyword evidence="4" id="KW-1185">Reference proteome</keyword>
<reference evidence="2" key="2">
    <citation type="submission" date="2010-05" db="EMBL/GenBank/DDBJ databases">
        <title>The Genome Sequence of Magnaporthe poae strain ATCC 64411.</title>
        <authorList>
            <consortium name="The Broad Institute Genome Sequencing Platform"/>
            <consortium name="Broad Institute Genome Sequencing Center for Infectious Disease"/>
            <person name="Ma L.-J."/>
            <person name="Dead R."/>
            <person name="Young S."/>
            <person name="Zeng Q."/>
            <person name="Koehrsen M."/>
            <person name="Alvarado L."/>
            <person name="Berlin A."/>
            <person name="Chapman S.B."/>
            <person name="Chen Z."/>
            <person name="Freedman E."/>
            <person name="Gellesch M."/>
            <person name="Goldberg J."/>
            <person name="Griggs A."/>
            <person name="Gujja S."/>
            <person name="Heilman E.R."/>
            <person name="Heiman D."/>
            <person name="Hepburn T."/>
            <person name="Howarth C."/>
            <person name="Jen D."/>
            <person name="Larson L."/>
            <person name="Mehta T."/>
            <person name="Neiman D."/>
            <person name="Pearson M."/>
            <person name="Roberts A."/>
            <person name="Saif S."/>
            <person name="Shea T."/>
            <person name="Shenoy N."/>
            <person name="Sisk P."/>
            <person name="Stolte C."/>
            <person name="Sykes S."/>
            <person name="Walk T."/>
            <person name="White J."/>
            <person name="Yandava C."/>
            <person name="Haas B."/>
            <person name="Nusbaum C."/>
            <person name="Birren B."/>
        </authorList>
    </citation>
    <scope>NUCLEOTIDE SEQUENCE</scope>
    <source>
        <strain evidence="2">ATCC 64411</strain>
    </source>
</reference>
<dbReference type="Proteomes" id="UP000011715">
    <property type="component" value="Unassembled WGS sequence"/>
</dbReference>
<feature type="region of interest" description="Disordered" evidence="1">
    <location>
        <begin position="51"/>
        <end position="71"/>
    </location>
</feature>
<name>A0A0C4E019_MAGP6</name>
<reference evidence="3" key="4">
    <citation type="journal article" date="2015" name="G3 (Bethesda)">
        <title>Genome sequences of three phytopathogenic species of the Magnaporthaceae family of fungi.</title>
        <authorList>
            <person name="Okagaki L.H."/>
            <person name="Nunes C.C."/>
            <person name="Sailsbery J."/>
            <person name="Clay B."/>
            <person name="Brown D."/>
            <person name="John T."/>
            <person name="Oh Y."/>
            <person name="Young N."/>
            <person name="Fitzgerald M."/>
            <person name="Haas B.J."/>
            <person name="Zeng Q."/>
            <person name="Young S."/>
            <person name="Adiconis X."/>
            <person name="Fan L."/>
            <person name="Levin J.Z."/>
            <person name="Mitchell T.K."/>
            <person name="Okubara P.A."/>
            <person name="Farman M.L."/>
            <person name="Kohn L.M."/>
            <person name="Birren B."/>
            <person name="Ma L.-J."/>
            <person name="Dean R.A."/>
        </authorList>
    </citation>
    <scope>NUCLEOTIDE SEQUENCE</scope>
    <source>
        <strain evidence="3">ATCC 64411 / 73-15</strain>
    </source>
</reference>
<evidence type="ECO:0000313" key="3">
    <source>
        <dbReference type="EnsemblFungi" id="MAPG_05685T0"/>
    </source>
</evidence>
<organism evidence="3 4">
    <name type="scientific">Magnaporthiopsis poae (strain ATCC 64411 / 73-15)</name>
    <name type="common">Kentucky bluegrass fungus</name>
    <name type="synonym">Magnaporthe poae</name>
    <dbReference type="NCBI Taxonomy" id="644358"/>
    <lineage>
        <taxon>Eukaryota</taxon>
        <taxon>Fungi</taxon>
        <taxon>Dikarya</taxon>
        <taxon>Ascomycota</taxon>
        <taxon>Pezizomycotina</taxon>
        <taxon>Sordariomycetes</taxon>
        <taxon>Sordariomycetidae</taxon>
        <taxon>Magnaporthales</taxon>
        <taxon>Magnaporthaceae</taxon>
        <taxon>Magnaporthiopsis</taxon>
    </lineage>
</organism>
<dbReference type="EMBL" id="ADBL01001364">
    <property type="status" value="NOT_ANNOTATED_CDS"/>
    <property type="molecule type" value="Genomic_DNA"/>
</dbReference>
<dbReference type="VEuPathDB" id="FungiDB:MAPG_05685"/>
<gene>
    <name evidence="2" type="ORF">MAPG_05685</name>
</gene>
<sequence>MGMGLVAPITNWRRDKGDIGIVIQKTNGILNFFVITNRAWTKKKKKGTYAVGEETESRRRNKMGRKQQQMREWCGEKWKMGGAGKKKKAWENKKSKTKPSNASLFLPLCLALKPAKCGRKGHTGSLEWHHPSPGSHVATMHEEGIGNSFLPFFFAAVRSLFSSARLPKMTSTYLLFDAICQNKERKGKKGPTDPTQNVTSQ</sequence>
<evidence type="ECO:0000313" key="2">
    <source>
        <dbReference type="EMBL" id="KLU86673.1"/>
    </source>
</evidence>
<dbReference type="EnsemblFungi" id="MAPG_05685T0">
    <property type="protein sequence ID" value="MAPG_05685T0"/>
    <property type="gene ID" value="MAPG_05685"/>
</dbReference>
<protein>
    <submittedName>
        <fullName evidence="2 3">Uncharacterized protein</fullName>
    </submittedName>
</protein>
<dbReference type="AlphaFoldDB" id="A0A0C4E019"/>
<evidence type="ECO:0000313" key="4">
    <source>
        <dbReference type="Proteomes" id="UP000011715"/>
    </source>
</evidence>
<proteinExistence type="predicted"/>
<reference evidence="3" key="5">
    <citation type="submission" date="2015-06" db="UniProtKB">
        <authorList>
            <consortium name="EnsemblFungi"/>
        </authorList>
    </citation>
    <scope>IDENTIFICATION</scope>
    <source>
        <strain evidence="3">ATCC 64411</strain>
    </source>
</reference>
<dbReference type="EMBL" id="GL876969">
    <property type="protein sequence ID" value="KLU86673.1"/>
    <property type="molecule type" value="Genomic_DNA"/>
</dbReference>
<evidence type="ECO:0000256" key="1">
    <source>
        <dbReference type="SAM" id="MobiDB-lite"/>
    </source>
</evidence>
<accession>A0A0C4E019</accession>
<reference evidence="2" key="3">
    <citation type="submission" date="2011-03" db="EMBL/GenBank/DDBJ databases">
        <title>Annotation of Magnaporthe poae ATCC 64411.</title>
        <authorList>
            <person name="Ma L.-J."/>
            <person name="Dead R."/>
            <person name="Young S.K."/>
            <person name="Zeng Q."/>
            <person name="Gargeya S."/>
            <person name="Fitzgerald M."/>
            <person name="Haas B."/>
            <person name="Abouelleil A."/>
            <person name="Alvarado L."/>
            <person name="Arachchi H.M."/>
            <person name="Berlin A."/>
            <person name="Brown A."/>
            <person name="Chapman S.B."/>
            <person name="Chen Z."/>
            <person name="Dunbar C."/>
            <person name="Freedman E."/>
            <person name="Gearin G."/>
            <person name="Gellesch M."/>
            <person name="Goldberg J."/>
            <person name="Griggs A."/>
            <person name="Gujja S."/>
            <person name="Heiman D."/>
            <person name="Howarth C."/>
            <person name="Larson L."/>
            <person name="Lui A."/>
            <person name="MacDonald P.J.P."/>
            <person name="Mehta T."/>
            <person name="Montmayeur A."/>
            <person name="Murphy C."/>
            <person name="Neiman D."/>
            <person name="Pearson M."/>
            <person name="Priest M."/>
            <person name="Roberts A."/>
            <person name="Saif S."/>
            <person name="Shea T."/>
            <person name="Shenoy N."/>
            <person name="Sisk P."/>
            <person name="Stolte C."/>
            <person name="Sykes S."/>
            <person name="Yandava C."/>
            <person name="Wortman J."/>
            <person name="Nusbaum C."/>
            <person name="Birren B."/>
        </authorList>
    </citation>
    <scope>NUCLEOTIDE SEQUENCE</scope>
    <source>
        <strain evidence="2">ATCC 64411</strain>
    </source>
</reference>
<reference evidence="4" key="1">
    <citation type="submission" date="2010-05" db="EMBL/GenBank/DDBJ databases">
        <title>The genome sequence of Magnaporthe poae strain ATCC 64411.</title>
        <authorList>
            <person name="Ma L.-J."/>
            <person name="Dead R."/>
            <person name="Young S."/>
            <person name="Zeng Q."/>
            <person name="Koehrsen M."/>
            <person name="Alvarado L."/>
            <person name="Berlin A."/>
            <person name="Chapman S.B."/>
            <person name="Chen Z."/>
            <person name="Freedman E."/>
            <person name="Gellesch M."/>
            <person name="Goldberg J."/>
            <person name="Griggs A."/>
            <person name="Gujja S."/>
            <person name="Heilman E.R."/>
            <person name="Heiman D."/>
            <person name="Hepburn T."/>
            <person name="Howarth C."/>
            <person name="Jen D."/>
            <person name="Larson L."/>
            <person name="Mehta T."/>
            <person name="Neiman D."/>
            <person name="Pearson M."/>
            <person name="Roberts A."/>
            <person name="Saif S."/>
            <person name="Shea T."/>
            <person name="Shenoy N."/>
            <person name="Sisk P."/>
            <person name="Stolte C."/>
            <person name="Sykes S."/>
            <person name="Walk T."/>
            <person name="White J."/>
            <person name="Yandava C."/>
            <person name="Haas B."/>
            <person name="Nusbaum C."/>
            <person name="Birren B."/>
        </authorList>
    </citation>
    <scope>NUCLEOTIDE SEQUENCE [LARGE SCALE GENOMIC DNA]</scope>
    <source>
        <strain evidence="4">ATCC 64411 / 73-15</strain>
    </source>
</reference>